<gene>
    <name evidence="1" type="ORF">NUW58_g1058</name>
</gene>
<comment type="caution">
    <text evidence="1">The sequence shown here is derived from an EMBL/GenBank/DDBJ whole genome shotgun (WGS) entry which is preliminary data.</text>
</comment>
<proteinExistence type="predicted"/>
<dbReference type="EMBL" id="JAPDGR010000105">
    <property type="protein sequence ID" value="KAJ2996179.1"/>
    <property type="molecule type" value="Genomic_DNA"/>
</dbReference>
<evidence type="ECO:0000313" key="2">
    <source>
        <dbReference type="Proteomes" id="UP001143856"/>
    </source>
</evidence>
<accession>A0ACC1PPM2</accession>
<keyword evidence="2" id="KW-1185">Reference proteome</keyword>
<reference evidence="1" key="1">
    <citation type="submission" date="2022-10" db="EMBL/GenBank/DDBJ databases">
        <title>Genome Sequence of Xylaria curta.</title>
        <authorList>
            <person name="Buettner E."/>
        </authorList>
    </citation>
    <scope>NUCLEOTIDE SEQUENCE</scope>
    <source>
        <strain evidence="1">Babe10</strain>
    </source>
</reference>
<sequence>MPPGLICLHEAEVDGGANSDELVDIVAVHGLSDDSIEAWTDPDVDINWLRDLLPKHVKPARILTYGYDASPALFLSNGAPLAIQRSAECLVQELYADRKLSNALERPIIFVCHGLGGIVVKKSLIYSSMRTAAKVGHLWDQFVSTFAILFFGTPHDHTRRSSWQALDKSSSSSPRLNMLHRDRLSQSTGEDEIFFQPITAEFSPIMKQFHLFFFWEELRTAWGHDSKYIVDPSSAVIDADNTEKAGIHATHSRMIKFNSEAMPGFRTVVEAIQRYSRDAPRAISHRWSQAIPALETRRLDGSPESDGLTFDVHSGNPLLPKNVSVKRGTISHFYPPQDATSDFIGRGNMLLSLHEALFVRGQRMPPPPRRKSFIIFGLGGSGKTQFCSKFAEDHRTEYAHVFTIHAASSDTIKDSFCKIAKLGGLESTETAGRHYLSQLSDTWLLVIDNADDPALNLQDLFGPGDCAHILVSTRNPDFRQAGSLGSLELKGLEENDAIQLLLTKAYIQRPWDAPTINAGKAIARTLGYLALALIHAGNCIYRQICELGEYLDLHAASRSKLRRRTPSTTCESEEGNIITEVYSTFDMSLTYLRRGKSTKAQDASDLLKIISFYHFEHIPVEIFTRAVFNRAKATKPITNKSFKSRMLAAITDRMQPPPIFPRFLKDQHDQLDKYRVTYAIGELKSLSLISYDGKERNRTLSMHPLVHAFSATRLRIAKLFQPTLLYLVQEQILHSAKCGYVFATRGRFEEAANRLQMVKDSLLQLLGGEHERSMEAMLGLAGVLWGLGRLEEAITLQRQVVDTRTRLYGPQHEQTIQAMGRLGKSHWLHGQYQEALEIQQTTVQLAKAKLGETHALKLEALDNLGVTLASWHRYEESAQAHREVLSVRQTVLGDTHPDTLMTMSNLAMAILDLGDAEEASKLMSTVHGSLLSGKDIRQARPP</sequence>
<protein>
    <submittedName>
        <fullName evidence="1">Uncharacterized protein</fullName>
    </submittedName>
</protein>
<evidence type="ECO:0000313" key="1">
    <source>
        <dbReference type="EMBL" id="KAJ2996179.1"/>
    </source>
</evidence>
<organism evidence="1 2">
    <name type="scientific">Xylaria curta</name>
    <dbReference type="NCBI Taxonomy" id="42375"/>
    <lineage>
        <taxon>Eukaryota</taxon>
        <taxon>Fungi</taxon>
        <taxon>Dikarya</taxon>
        <taxon>Ascomycota</taxon>
        <taxon>Pezizomycotina</taxon>
        <taxon>Sordariomycetes</taxon>
        <taxon>Xylariomycetidae</taxon>
        <taxon>Xylariales</taxon>
        <taxon>Xylariaceae</taxon>
        <taxon>Xylaria</taxon>
    </lineage>
</organism>
<name>A0ACC1PPM2_9PEZI</name>
<dbReference type="Proteomes" id="UP001143856">
    <property type="component" value="Unassembled WGS sequence"/>
</dbReference>